<sequence>MPHASDRSATYGRKHMIWIAIAVVALAFLVYFFFFTTTPDRATLTEDELSPATTAEEPAT</sequence>
<keyword evidence="1" id="KW-0472">Membrane</keyword>
<keyword evidence="1" id="KW-1133">Transmembrane helix</keyword>
<dbReference type="RefSeq" id="WP_253963523.1">
    <property type="nucleotide sequence ID" value="NZ_JALHBS010000032.1"/>
</dbReference>
<keyword evidence="3" id="KW-1185">Reference proteome</keyword>
<reference evidence="2" key="1">
    <citation type="submission" date="2022-03" db="EMBL/GenBank/DDBJ databases">
        <title>Aurantimonas Liuensis sp. Nov., isolated from the hadal seawater of the Mariana Trench.</title>
        <authorList>
            <person name="Liu R."/>
        </authorList>
    </citation>
    <scope>NUCLEOTIDE SEQUENCE</scope>
    <source>
        <strain evidence="2">LRZ36</strain>
    </source>
</reference>
<dbReference type="Proteomes" id="UP001155220">
    <property type="component" value="Unassembled WGS sequence"/>
</dbReference>
<accession>A0A9X2H3M4</accession>
<evidence type="ECO:0000313" key="3">
    <source>
        <dbReference type="Proteomes" id="UP001155220"/>
    </source>
</evidence>
<name>A0A9X2H3M4_9HYPH</name>
<dbReference type="AlphaFoldDB" id="A0A9X2H3M4"/>
<dbReference type="EMBL" id="JALHBS010000032">
    <property type="protein sequence ID" value="MCP3054652.1"/>
    <property type="molecule type" value="Genomic_DNA"/>
</dbReference>
<comment type="caution">
    <text evidence="2">The sequence shown here is derived from an EMBL/GenBank/DDBJ whole genome shotgun (WGS) entry which is preliminary data.</text>
</comment>
<proteinExistence type="predicted"/>
<organism evidence="2 3">
    <name type="scientific">Aurantimonas marianensis</name>
    <dbReference type="NCBI Taxonomy" id="2920428"/>
    <lineage>
        <taxon>Bacteria</taxon>
        <taxon>Pseudomonadati</taxon>
        <taxon>Pseudomonadota</taxon>
        <taxon>Alphaproteobacteria</taxon>
        <taxon>Hyphomicrobiales</taxon>
        <taxon>Aurantimonadaceae</taxon>
        <taxon>Aurantimonas</taxon>
    </lineage>
</organism>
<keyword evidence="1" id="KW-0812">Transmembrane</keyword>
<evidence type="ECO:0000313" key="2">
    <source>
        <dbReference type="EMBL" id="MCP3054652.1"/>
    </source>
</evidence>
<feature type="transmembrane region" description="Helical" evidence="1">
    <location>
        <begin position="16"/>
        <end position="34"/>
    </location>
</feature>
<protein>
    <submittedName>
        <fullName evidence="2">Uncharacterized protein</fullName>
    </submittedName>
</protein>
<evidence type="ECO:0000256" key="1">
    <source>
        <dbReference type="SAM" id="Phobius"/>
    </source>
</evidence>
<gene>
    <name evidence="2" type="ORF">MJ956_05765</name>
</gene>